<organism evidence="2 3">
    <name type="scientific">Paraburkholderia kururiensis</name>
    <dbReference type="NCBI Taxonomy" id="984307"/>
    <lineage>
        <taxon>Bacteria</taxon>
        <taxon>Pseudomonadati</taxon>
        <taxon>Pseudomonadota</taxon>
        <taxon>Betaproteobacteria</taxon>
        <taxon>Burkholderiales</taxon>
        <taxon>Burkholderiaceae</taxon>
        <taxon>Paraburkholderia</taxon>
    </lineage>
</organism>
<keyword evidence="1" id="KW-0812">Transmembrane</keyword>
<dbReference type="RefSeq" id="WP_017776774.1">
    <property type="nucleotide sequence ID" value="NZ_CP139965.1"/>
</dbReference>
<keyword evidence="1" id="KW-1133">Transmembrane helix</keyword>
<protein>
    <submittedName>
        <fullName evidence="2">Uncharacterized protein</fullName>
    </submittedName>
</protein>
<evidence type="ECO:0000313" key="3">
    <source>
        <dbReference type="Proteomes" id="UP001325479"/>
    </source>
</evidence>
<gene>
    <name evidence="2" type="ORF">U0042_15510</name>
</gene>
<sequence>MKQPVKFVLRYTFVPFLALVAVVIWVWPRSSAEIDARQYASLSLAWPAFPPELRHDVADAMKSGQLSKWDYSSLVRKSLDDGIALDWPQQNGDVQQERAKLEALVNAERP</sequence>
<accession>A0ABZ0WDY7</accession>
<dbReference type="Proteomes" id="UP001325479">
    <property type="component" value="Chromosome"/>
</dbReference>
<name>A0ABZ0WDY7_9BURK</name>
<feature type="transmembrane region" description="Helical" evidence="1">
    <location>
        <begin position="7"/>
        <end position="27"/>
    </location>
</feature>
<proteinExistence type="predicted"/>
<evidence type="ECO:0000313" key="2">
    <source>
        <dbReference type="EMBL" id="WQD75563.1"/>
    </source>
</evidence>
<evidence type="ECO:0000256" key="1">
    <source>
        <dbReference type="SAM" id="Phobius"/>
    </source>
</evidence>
<keyword evidence="3" id="KW-1185">Reference proteome</keyword>
<reference evidence="2 3" key="1">
    <citation type="submission" date="2023-12" db="EMBL/GenBank/DDBJ databases">
        <title>Genome sequencing and assembly of bacterial species from a model synthetic community.</title>
        <authorList>
            <person name="Hogle S.L."/>
        </authorList>
    </citation>
    <scope>NUCLEOTIDE SEQUENCE [LARGE SCALE GENOMIC DNA]</scope>
    <source>
        <strain evidence="2 3">HAMBI 2494</strain>
    </source>
</reference>
<dbReference type="EMBL" id="CP139965">
    <property type="protein sequence ID" value="WQD75563.1"/>
    <property type="molecule type" value="Genomic_DNA"/>
</dbReference>
<keyword evidence="1" id="KW-0472">Membrane</keyword>